<keyword evidence="3" id="KW-1185">Reference proteome</keyword>
<organism evidence="2 3">
    <name type="scientific">Gigaspora rosea</name>
    <dbReference type="NCBI Taxonomy" id="44941"/>
    <lineage>
        <taxon>Eukaryota</taxon>
        <taxon>Fungi</taxon>
        <taxon>Fungi incertae sedis</taxon>
        <taxon>Mucoromycota</taxon>
        <taxon>Glomeromycotina</taxon>
        <taxon>Glomeromycetes</taxon>
        <taxon>Diversisporales</taxon>
        <taxon>Gigasporaceae</taxon>
        <taxon>Gigaspora</taxon>
    </lineage>
</organism>
<dbReference type="AlphaFoldDB" id="A0A397U9V9"/>
<dbReference type="OrthoDB" id="2383000at2759"/>
<dbReference type="PROSITE" id="PS50097">
    <property type="entry name" value="BTB"/>
    <property type="match status" value="1"/>
</dbReference>
<gene>
    <name evidence="2" type="ORF">C2G38_2148344</name>
</gene>
<dbReference type="SUPFAM" id="SSF54695">
    <property type="entry name" value="POZ domain"/>
    <property type="match status" value="1"/>
</dbReference>
<feature type="domain" description="BTB" evidence="1">
    <location>
        <begin position="115"/>
        <end position="180"/>
    </location>
</feature>
<dbReference type="EMBL" id="QKWP01001906">
    <property type="protein sequence ID" value="RIB05868.1"/>
    <property type="molecule type" value="Genomic_DNA"/>
</dbReference>
<dbReference type="Proteomes" id="UP000266673">
    <property type="component" value="Unassembled WGS sequence"/>
</dbReference>
<reference evidence="2 3" key="1">
    <citation type="submission" date="2018-06" db="EMBL/GenBank/DDBJ databases">
        <title>Comparative genomics reveals the genomic features of Rhizophagus irregularis, R. cerebriforme, R. diaphanum and Gigaspora rosea, and their symbiotic lifestyle signature.</title>
        <authorList>
            <person name="Morin E."/>
            <person name="San Clemente H."/>
            <person name="Chen E.C.H."/>
            <person name="De La Providencia I."/>
            <person name="Hainaut M."/>
            <person name="Kuo A."/>
            <person name="Kohler A."/>
            <person name="Murat C."/>
            <person name="Tang N."/>
            <person name="Roy S."/>
            <person name="Loubradou J."/>
            <person name="Henrissat B."/>
            <person name="Grigoriev I.V."/>
            <person name="Corradi N."/>
            <person name="Roux C."/>
            <person name="Martin F.M."/>
        </authorList>
    </citation>
    <scope>NUCLEOTIDE SEQUENCE [LARGE SCALE GENOMIC DNA]</scope>
    <source>
        <strain evidence="2 3">DAOM 194757</strain>
    </source>
</reference>
<dbReference type="SMART" id="SM00225">
    <property type="entry name" value="BTB"/>
    <property type="match status" value="1"/>
</dbReference>
<dbReference type="InterPro" id="IPR000210">
    <property type="entry name" value="BTB/POZ_dom"/>
</dbReference>
<evidence type="ECO:0000259" key="1">
    <source>
        <dbReference type="PROSITE" id="PS50097"/>
    </source>
</evidence>
<dbReference type="CDD" id="cd18186">
    <property type="entry name" value="BTB_POZ_ZBTB_KLHL-like"/>
    <property type="match status" value="1"/>
</dbReference>
<sequence>MDLERYIREFFESTKFSKWCLKEAKAYVLAKDSDMNYSPEEFLEIFQRELRLKSNNCNLYKAAKDKAINLLQSMNSDTDDQEMITNEHQSNLDGSIYRHDFGQNFSEFLEQGIFSDVLIEVQKQTFKAHSLVICSRSTFFAKTLSPENLSFSKITIPDITAKSFEIILKYLYSGLLSLEGLRPSEIFDLYYAALKLEIRDIGTFILSIVHFE</sequence>
<dbReference type="Pfam" id="PF00651">
    <property type="entry name" value="BTB"/>
    <property type="match status" value="1"/>
</dbReference>
<dbReference type="PANTHER" id="PTHR24413">
    <property type="entry name" value="SPECKLE-TYPE POZ PROTEIN"/>
    <property type="match status" value="1"/>
</dbReference>
<protein>
    <submittedName>
        <fullName evidence="2">BTB/POZ protein</fullName>
    </submittedName>
</protein>
<accession>A0A397U9V9</accession>
<dbReference type="InterPro" id="IPR011333">
    <property type="entry name" value="SKP1/BTB/POZ_sf"/>
</dbReference>
<dbReference type="Gene3D" id="3.30.710.10">
    <property type="entry name" value="Potassium Channel Kv1.1, Chain A"/>
    <property type="match status" value="1"/>
</dbReference>
<proteinExistence type="predicted"/>
<name>A0A397U9V9_9GLOM</name>
<comment type="caution">
    <text evidence="2">The sequence shown here is derived from an EMBL/GenBank/DDBJ whole genome shotgun (WGS) entry which is preliminary data.</text>
</comment>
<evidence type="ECO:0000313" key="2">
    <source>
        <dbReference type="EMBL" id="RIB05868.1"/>
    </source>
</evidence>
<evidence type="ECO:0000313" key="3">
    <source>
        <dbReference type="Proteomes" id="UP000266673"/>
    </source>
</evidence>